<dbReference type="RefSeq" id="WP_062480097.1">
    <property type="nucleotide sequence ID" value="NZ_CP013650.1"/>
</dbReference>
<feature type="chain" id="PRO_5006836304" evidence="1">
    <location>
        <begin position="21"/>
        <end position="181"/>
    </location>
</feature>
<proteinExistence type="predicted"/>
<dbReference type="PROSITE" id="PS50914">
    <property type="entry name" value="BON"/>
    <property type="match status" value="2"/>
</dbReference>
<dbReference type="Pfam" id="PF04972">
    <property type="entry name" value="BON"/>
    <property type="match status" value="2"/>
</dbReference>
<evidence type="ECO:0000313" key="3">
    <source>
        <dbReference type="EMBL" id="ALS98664.1"/>
    </source>
</evidence>
<dbReference type="Gene3D" id="3.30.1340.30">
    <property type="match status" value="2"/>
</dbReference>
<gene>
    <name evidence="3" type="ORF">AT746_10555</name>
</gene>
<dbReference type="KEGG" id="lal:AT746_10555"/>
<reference evidence="3 4" key="1">
    <citation type="submission" date="2015-12" db="EMBL/GenBank/DDBJ databases">
        <title>Complete genome of Lacimicrobium alkaliphilum KCTC 32984.</title>
        <authorList>
            <person name="Kim S.-G."/>
            <person name="Lee Y.-J."/>
        </authorList>
    </citation>
    <scope>NUCLEOTIDE SEQUENCE [LARGE SCALE GENOMIC DNA]</scope>
    <source>
        <strain evidence="3 4">YelD216</strain>
    </source>
</reference>
<organism evidence="3 4">
    <name type="scientific">Lacimicrobium alkaliphilum</name>
    <dbReference type="NCBI Taxonomy" id="1526571"/>
    <lineage>
        <taxon>Bacteria</taxon>
        <taxon>Pseudomonadati</taxon>
        <taxon>Pseudomonadota</taxon>
        <taxon>Gammaproteobacteria</taxon>
        <taxon>Alteromonadales</taxon>
        <taxon>Alteromonadaceae</taxon>
        <taxon>Lacimicrobium</taxon>
    </lineage>
</organism>
<dbReference type="Proteomes" id="UP000068447">
    <property type="component" value="Chromosome"/>
</dbReference>
<feature type="domain" description="BON" evidence="2">
    <location>
        <begin position="29"/>
        <end position="97"/>
    </location>
</feature>
<name>A0A0U3B094_9ALTE</name>
<dbReference type="PANTHER" id="PTHR34606">
    <property type="entry name" value="BON DOMAIN-CONTAINING PROTEIN"/>
    <property type="match status" value="1"/>
</dbReference>
<dbReference type="EMBL" id="CP013650">
    <property type="protein sequence ID" value="ALS98664.1"/>
    <property type="molecule type" value="Genomic_DNA"/>
</dbReference>
<keyword evidence="4" id="KW-1185">Reference proteome</keyword>
<dbReference type="PANTHER" id="PTHR34606:SF15">
    <property type="entry name" value="BON DOMAIN-CONTAINING PROTEIN"/>
    <property type="match status" value="1"/>
</dbReference>
<feature type="domain" description="BON" evidence="2">
    <location>
        <begin position="111"/>
        <end position="179"/>
    </location>
</feature>
<protein>
    <submittedName>
        <fullName evidence="3">Transporter</fullName>
    </submittedName>
</protein>
<evidence type="ECO:0000259" key="2">
    <source>
        <dbReference type="PROSITE" id="PS50914"/>
    </source>
</evidence>
<dbReference type="SMART" id="SM00749">
    <property type="entry name" value="BON"/>
    <property type="match status" value="2"/>
</dbReference>
<dbReference type="InterPro" id="IPR051686">
    <property type="entry name" value="Lipoprotein_DolP"/>
</dbReference>
<keyword evidence="1" id="KW-0732">Signal</keyword>
<dbReference type="AlphaFoldDB" id="A0A0U3B094"/>
<sequence>MKLTTTLIALSLFTAPVALADNNWEDKSRDAWLDGKAETTLLLNSNLNSFDIDTDVKNGVVTLSGKVESEVDKALASELVASLEGVKEVDNKLEVAADEEEQSSEVVQTLTDSKVATVVKTRLLFESEVSGSAINVEANKGEVTLEGEVSSEAERDLAITIAENTSDVKKVTDKLKVTSKS</sequence>
<dbReference type="InterPro" id="IPR014004">
    <property type="entry name" value="Transpt-assoc_nodulatn_dom_bac"/>
</dbReference>
<feature type="signal peptide" evidence="1">
    <location>
        <begin position="1"/>
        <end position="20"/>
    </location>
</feature>
<dbReference type="InterPro" id="IPR007055">
    <property type="entry name" value="BON_dom"/>
</dbReference>
<evidence type="ECO:0000313" key="4">
    <source>
        <dbReference type="Proteomes" id="UP000068447"/>
    </source>
</evidence>
<evidence type="ECO:0000256" key="1">
    <source>
        <dbReference type="SAM" id="SignalP"/>
    </source>
</evidence>
<accession>A0A0U3B094</accession>
<dbReference type="OrthoDB" id="5733310at2"/>